<accession>A0A9X2EMS8</accession>
<protein>
    <submittedName>
        <fullName evidence="1">Uncharacterized protein</fullName>
    </submittedName>
</protein>
<sequence length="49" mass="5378">MKTKTGSVQVQDKVIAGRVVKVATSAEVKKATSKTISKYRKTLEALKDR</sequence>
<name>A0A9X2EMS8_9GAMM</name>
<dbReference type="Proteomes" id="UP001139028">
    <property type="component" value="Unassembled WGS sequence"/>
</dbReference>
<proteinExistence type="predicted"/>
<dbReference type="EMBL" id="JALBWM010000031">
    <property type="protein sequence ID" value="MCO1334554.1"/>
    <property type="molecule type" value="Genomic_DNA"/>
</dbReference>
<gene>
    <name evidence="1" type="ORF">MO867_09405</name>
</gene>
<comment type="caution">
    <text evidence="1">The sequence shown here is derived from an EMBL/GenBank/DDBJ whole genome shotgun (WGS) entry which is preliminary data.</text>
</comment>
<dbReference type="AlphaFoldDB" id="A0A9X2EMS8"/>
<evidence type="ECO:0000313" key="2">
    <source>
        <dbReference type="Proteomes" id="UP001139028"/>
    </source>
</evidence>
<reference evidence="1" key="1">
    <citation type="journal article" date="2022" name="Arch. Microbiol.">
        <title>Microbulbifer okhotskensis sp. nov., isolated from a deep bottom sediment of the Okhotsk Sea.</title>
        <authorList>
            <person name="Romanenko L."/>
            <person name="Kurilenko V."/>
            <person name="Otstavnykh N."/>
            <person name="Velansky P."/>
            <person name="Isaeva M."/>
            <person name="Mikhailov V."/>
        </authorList>
    </citation>
    <scope>NUCLEOTIDE SEQUENCE</scope>
    <source>
        <strain evidence="1">OS29</strain>
    </source>
</reference>
<keyword evidence="2" id="KW-1185">Reference proteome</keyword>
<organism evidence="1 2">
    <name type="scientific">Microbulbifer okhotskensis</name>
    <dbReference type="NCBI Taxonomy" id="2926617"/>
    <lineage>
        <taxon>Bacteria</taxon>
        <taxon>Pseudomonadati</taxon>
        <taxon>Pseudomonadota</taxon>
        <taxon>Gammaproteobacteria</taxon>
        <taxon>Cellvibrionales</taxon>
        <taxon>Microbulbiferaceae</taxon>
        <taxon>Microbulbifer</taxon>
    </lineage>
</organism>
<dbReference type="RefSeq" id="WP_252466123.1">
    <property type="nucleotide sequence ID" value="NZ_JALBWM010000031.1"/>
</dbReference>
<evidence type="ECO:0000313" key="1">
    <source>
        <dbReference type="EMBL" id="MCO1334554.1"/>
    </source>
</evidence>